<proteinExistence type="predicted"/>
<dbReference type="EMBL" id="CP102480">
    <property type="protein sequence ID" value="UUX48308.1"/>
    <property type="molecule type" value="Genomic_DNA"/>
</dbReference>
<dbReference type="PANTHER" id="PTHR43081:SF11">
    <property type="entry name" value="BLR2264 PROTEIN"/>
    <property type="match status" value="1"/>
</dbReference>
<dbReference type="SUPFAM" id="SSF55073">
    <property type="entry name" value="Nucleotide cyclase"/>
    <property type="match status" value="1"/>
</dbReference>
<gene>
    <name evidence="2" type="ORF">NUH88_12875</name>
</gene>
<dbReference type="SMART" id="SM00044">
    <property type="entry name" value="CYCc"/>
    <property type="match status" value="1"/>
</dbReference>
<dbReference type="RefSeq" id="WP_257766816.1">
    <property type="nucleotide sequence ID" value="NZ_CP102480.1"/>
</dbReference>
<reference evidence="2" key="1">
    <citation type="submission" date="2022-08" db="EMBL/GenBank/DDBJ databases">
        <title>Nisaea acidiphila sp. nov., isolated from a marine algal debris and emended description of the genus Nisaea Urios et al. 2008.</title>
        <authorList>
            <person name="Kwon K."/>
        </authorList>
    </citation>
    <scope>NUCLEOTIDE SEQUENCE</scope>
    <source>
        <strain evidence="2">MEBiC11861</strain>
    </source>
</reference>
<dbReference type="AlphaFoldDB" id="A0A9J7APM9"/>
<dbReference type="InterPro" id="IPR050697">
    <property type="entry name" value="Adenylyl/Guanylyl_Cyclase_3/4"/>
</dbReference>
<sequence length="427" mass="46224">MNAPATNGDPPGRIYPPFVTLLRRSCRRQDEFAPCALSGLEDWLLGDAVEASDMLALFETFVWRLGAAGLPIDRASLHVGTLHPQVFGYAWNWDRETGICDEIKVAEESLNTDAYRRNPIFRVIEFGESVYKRVDRLEDRGDSPLLAELAGAGYTEYAAAPLRASTSLHNAVTLATKQDGGFTKEQAALLKRLYRFLALHVERHVATLISGNVLDTYLGQAAGAQVLQGTIKRGSGAPIDAIIWVSDLRGFTARADRLPGPAMLKILNAYFDQLVGAVTANRGEVLKFIGDGLLAVFPYQTYSSKSAAADAALTAANTAQSALAELNVATPDPYPEIPEWRPLETGIALHAGSVFFGNMGSPERLDFTVIGPAVNAAARVESLCKELGRPLLLTQAVADLLSRDLRDLGAYRLKGVSEPVRLFVPEG</sequence>
<dbReference type="Proteomes" id="UP001060336">
    <property type="component" value="Chromosome"/>
</dbReference>
<dbReference type="GO" id="GO:0035556">
    <property type="term" value="P:intracellular signal transduction"/>
    <property type="evidence" value="ECO:0007669"/>
    <property type="project" value="InterPro"/>
</dbReference>
<name>A0A9J7APM9_9PROT</name>
<dbReference type="GO" id="GO:0006171">
    <property type="term" value="P:cAMP biosynthetic process"/>
    <property type="evidence" value="ECO:0007669"/>
    <property type="project" value="TreeGrafter"/>
</dbReference>
<evidence type="ECO:0000313" key="3">
    <source>
        <dbReference type="Proteomes" id="UP001060336"/>
    </source>
</evidence>
<dbReference type="Pfam" id="PF00211">
    <property type="entry name" value="Guanylate_cyc"/>
    <property type="match status" value="1"/>
</dbReference>
<dbReference type="CDD" id="cd07302">
    <property type="entry name" value="CHD"/>
    <property type="match status" value="1"/>
</dbReference>
<dbReference type="InterPro" id="IPR001054">
    <property type="entry name" value="A/G_cyclase"/>
</dbReference>
<protein>
    <submittedName>
        <fullName evidence="2">Adenylate/guanylate cyclase domain-containing protein</fullName>
    </submittedName>
</protein>
<accession>A0A9J7APM9</accession>
<evidence type="ECO:0000313" key="2">
    <source>
        <dbReference type="EMBL" id="UUX48308.1"/>
    </source>
</evidence>
<keyword evidence="3" id="KW-1185">Reference proteome</keyword>
<dbReference type="Gene3D" id="3.30.70.1230">
    <property type="entry name" value="Nucleotide cyclase"/>
    <property type="match status" value="1"/>
</dbReference>
<dbReference type="InterPro" id="IPR029787">
    <property type="entry name" value="Nucleotide_cyclase"/>
</dbReference>
<dbReference type="PANTHER" id="PTHR43081">
    <property type="entry name" value="ADENYLATE CYCLASE, TERMINAL-DIFFERENTIATION SPECIFIC-RELATED"/>
    <property type="match status" value="1"/>
</dbReference>
<dbReference type="GO" id="GO:0004016">
    <property type="term" value="F:adenylate cyclase activity"/>
    <property type="evidence" value="ECO:0007669"/>
    <property type="project" value="UniProtKB-ARBA"/>
</dbReference>
<dbReference type="KEGG" id="naci:NUH88_12875"/>
<evidence type="ECO:0000259" key="1">
    <source>
        <dbReference type="PROSITE" id="PS50125"/>
    </source>
</evidence>
<organism evidence="2 3">
    <name type="scientific">Nisaea acidiphila</name>
    <dbReference type="NCBI Taxonomy" id="1862145"/>
    <lineage>
        <taxon>Bacteria</taxon>
        <taxon>Pseudomonadati</taxon>
        <taxon>Pseudomonadota</taxon>
        <taxon>Alphaproteobacteria</taxon>
        <taxon>Rhodospirillales</taxon>
        <taxon>Thalassobaculaceae</taxon>
        <taxon>Nisaea</taxon>
    </lineage>
</organism>
<feature type="domain" description="Guanylate cyclase" evidence="1">
    <location>
        <begin position="242"/>
        <end position="381"/>
    </location>
</feature>
<dbReference type="PROSITE" id="PS50125">
    <property type="entry name" value="GUANYLATE_CYCLASE_2"/>
    <property type="match status" value="1"/>
</dbReference>